<proteinExistence type="predicted"/>
<name>A0A916Z826_9BACL</name>
<evidence type="ECO:0000313" key="7">
    <source>
        <dbReference type="Proteomes" id="UP000612456"/>
    </source>
</evidence>
<dbReference type="GO" id="GO:0003700">
    <property type="term" value="F:DNA-binding transcription factor activity"/>
    <property type="evidence" value="ECO:0007669"/>
    <property type="project" value="TreeGrafter"/>
</dbReference>
<keyword evidence="1" id="KW-0805">Transcription regulation</keyword>
<evidence type="ECO:0000256" key="2">
    <source>
        <dbReference type="ARBA" id="ARBA00023125"/>
    </source>
</evidence>
<keyword evidence="2 4" id="KW-0238">DNA-binding</keyword>
<keyword evidence="7" id="KW-1185">Reference proteome</keyword>
<dbReference type="AlphaFoldDB" id="A0A916Z826"/>
<dbReference type="InterPro" id="IPR009057">
    <property type="entry name" value="Homeodomain-like_sf"/>
</dbReference>
<dbReference type="EMBL" id="BMHP01000003">
    <property type="protein sequence ID" value="GGD81057.1"/>
    <property type="molecule type" value="Genomic_DNA"/>
</dbReference>
<organism evidence="6 7">
    <name type="scientific">Paenibacillus nasutitermitis</name>
    <dbReference type="NCBI Taxonomy" id="1652958"/>
    <lineage>
        <taxon>Bacteria</taxon>
        <taxon>Bacillati</taxon>
        <taxon>Bacillota</taxon>
        <taxon>Bacilli</taxon>
        <taxon>Bacillales</taxon>
        <taxon>Paenibacillaceae</taxon>
        <taxon>Paenibacillus</taxon>
    </lineage>
</organism>
<accession>A0A916Z826</accession>
<protein>
    <submittedName>
        <fullName evidence="6">TetR family transcriptional regulator</fullName>
    </submittedName>
</protein>
<sequence>MIVRTAIELFKEKGYDNVTVEEITQLCGIAKGTFFNYFPKKEHLLLHVGSSYNDLLNEIVRKQREGNLKDRLMDLFRDFLRLYLKHFELLRLVLIESFQSTPDSTHDASNLALFQESIRELLEEAKVNGSLRSRHDAKDCTTVLVAVFYQTLLGVTAGANEDELMAALQKKFDVIWEGIADA</sequence>
<dbReference type="Pfam" id="PF00440">
    <property type="entry name" value="TetR_N"/>
    <property type="match status" value="1"/>
</dbReference>
<dbReference type="PROSITE" id="PS50977">
    <property type="entry name" value="HTH_TETR_2"/>
    <property type="match status" value="1"/>
</dbReference>
<dbReference type="PRINTS" id="PR00455">
    <property type="entry name" value="HTHTETR"/>
</dbReference>
<dbReference type="RefSeq" id="WP_188994944.1">
    <property type="nucleotide sequence ID" value="NZ_BMHP01000003.1"/>
</dbReference>
<evidence type="ECO:0000256" key="4">
    <source>
        <dbReference type="PROSITE-ProRule" id="PRU00335"/>
    </source>
</evidence>
<evidence type="ECO:0000259" key="5">
    <source>
        <dbReference type="PROSITE" id="PS50977"/>
    </source>
</evidence>
<keyword evidence="3" id="KW-0804">Transcription</keyword>
<dbReference type="PROSITE" id="PS01081">
    <property type="entry name" value="HTH_TETR_1"/>
    <property type="match status" value="1"/>
</dbReference>
<reference evidence="6" key="2">
    <citation type="submission" date="2020-09" db="EMBL/GenBank/DDBJ databases">
        <authorList>
            <person name="Sun Q."/>
            <person name="Zhou Y."/>
        </authorList>
    </citation>
    <scope>NUCLEOTIDE SEQUENCE</scope>
    <source>
        <strain evidence="6">CGMCC 1.15178</strain>
    </source>
</reference>
<dbReference type="InterPro" id="IPR050109">
    <property type="entry name" value="HTH-type_TetR-like_transc_reg"/>
</dbReference>
<dbReference type="PANTHER" id="PTHR30055:SF234">
    <property type="entry name" value="HTH-TYPE TRANSCRIPTIONAL REGULATOR BETI"/>
    <property type="match status" value="1"/>
</dbReference>
<dbReference type="GO" id="GO:0000976">
    <property type="term" value="F:transcription cis-regulatory region binding"/>
    <property type="evidence" value="ECO:0007669"/>
    <property type="project" value="TreeGrafter"/>
</dbReference>
<dbReference type="InterPro" id="IPR036271">
    <property type="entry name" value="Tet_transcr_reg_TetR-rel_C_sf"/>
</dbReference>
<dbReference type="InterPro" id="IPR023772">
    <property type="entry name" value="DNA-bd_HTH_TetR-type_CS"/>
</dbReference>
<feature type="DNA-binding region" description="H-T-H motif" evidence="4">
    <location>
        <begin position="19"/>
        <end position="38"/>
    </location>
</feature>
<evidence type="ECO:0000256" key="1">
    <source>
        <dbReference type="ARBA" id="ARBA00023015"/>
    </source>
</evidence>
<dbReference type="Gene3D" id="1.10.357.10">
    <property type="entry name" value="Tetracycline Repressor, domain 2"/>
    <property type="match status" value="1"/>
</dbReference>
<dbReference type="SUPFAM" id="SSF48498">
    <property type="entry name" value="Tetracyclin repressor-like, C-terminal domain"/>
    <property type="match status" value="1"/>
</dbReference>
<evidence type="ECO:0000313" key="6">
    <source>
        <dbReference type="EMBL" id="GGD81057.1"/>
    </source>
</evidence>
<comment type="caution">
    <text evidence="6">The sequence shown here is derived from an EMBL/GenBank/DDBJ whole genome shotgun (WGS) entry which is preliminary data.</text>
</comment>
<reference evidence="6" key="1">
    <citation type="journal article" date="2014" name="Int. J. Syst. Evol. Microbiol.">
        <title>Complete genome sequence of Corynebacterium casei LMG S-19264T (=DSM 44701T), isolated from a smear-ripened cheese.</title>
        <authorList>
            <consortium name="US DOE Joint Genome Institute (JGI-PGF)"/>
            <person name="Walter F."/>
            <person name="Albersmeier A."/>
            <person name="Kalinowski J."/>
            <person name="Ruckert C."/>
        </authorList>
    </citation>
    <scope>NUCLEOTIDE SEQUENCE</scope>
    <source>
        <strain evidence="6">CGMCC 1.15178</strain>
    </source>
</reference>
<dbReference type="Proteomes" id="UP000612456">
    <property type="component" value="Unassembled WGS sequence"/>
</dbReference>
<dbReference type="SUPFAM" id="SSF46689">
    <property type="entry name" value="Homeodomain-like"/>
    <property type="match status" value="1"/>
</dbReference>
<feature type="domain" description="HTH tetR-type" evidence="5">
    <location>
        <begin position="1"/>
        <end position="56"/>
    </location>
</feature>
<evidence type="ECO:0000256" key="3">
    <source>
        <dbReference type="ARBA" id="ARBA00023163"/>
    </source>
</evidence>
<dbReference type="PANTHER" id="PTHR30055">
    <property type="entry name" value="HTH-TYPE TRANSCRIPTIONAL REGULATOR RUTR"/>
    <property type="match status" value="1"/>
</dbReference>
<gene>
    <name evidence="6" type="ORF">GCM10010911_43990</name>
</gene>
<dbReference type="InterPro" id="IPR001647">
    <property type="entry name" value="HTH_TetR"/>
</dbReference>